<dbReference type="PANTHER" id="PTHR23504">
    <property type="entry name" value="MAJOR FACILITATOR SUPERFAMILY DOMAIN-CONTAINING PROTEIN 10"/>
    <property type="match status" value="1"/>
</dbReference>
<sequence>MKRSSRPDLEPRRKSSTLHYQTFPTKPPTSRGAPPSPEPSLGHRRGDSDASAQHHESPLPKAQLAMLAVIALAEQTALNSISPYLPEMTTTFPGVTEDKVGIYVGLIASSFALAQFGTNFFWGWLSDRIGRKPVVLTGTLLTTACFIAFGFCKTLWQAIVVQIFMGLVNGNQGVISTCLGEITDRSNQSRAFTYLPVVYGIGGITGPIVGGLLVFKKNPFTGNETRYPYLAPNLFAAAILFVDMVLTMLFLEESLEEARDLPPLGKRMENLFSWLWQFTSPSRSPTYIRRMVGKHRRTSSSSTRSHSEGADDASDVSQDSAPTLLPNVSNGENLSRREVLNRDTLLLLLTFLIFQFANISYNSLYPIFAQAPPPTGRSLSTEEIGVSLAFAGAITILFQIGIYGKLREKMGNKSTYRVSLAAFVVAFLLMPWVGYKDGGNTGSGLGRGKTVMWIELGFVLIVKTVAAVGGLTSALLLVRILSGCRAARHILEGDGQLTLSQITNSAPDHAVLGTLNGLAQTLSAAGRAVGPFVSGSLFSAATRLRPKGEAMAFGVFGGITFVGFLLSFGIRGASLESEGFDEEEGSEADEDADDEDEEQDSISNERTELLGRK</sequence>
<keyword evidence="4 7" id="KW-1133">Transmembrane helix</keyword>
<reference evidence="9 10" key="1">
    <citation type="submission" date="2024-02" db="EMBL/GenBank/DDBJ databases">
        <title>De novo assembly and annotation of 12 fungi associated with fruit tree decline syndrome in Ontario, Canada.</title>
        <authorList>
            <person name="Sulman M."/>
            <person name="Ellouze W."/>
            <person name="Ilyukhin E."/>
        </authorList>
    </citation>
    <scope>NUCLEOTIDE SEQUENCE [LARGE SCALE GENOMIC DNA]</scope>
    <source>
        <strain evidence="9 10">M1-105</strain>
    </source>
</reference>
<feature type="transmembrane region" description="Helical" evidence="7">
    <location>
        <begin position="550"/>
        <end position="570"/>
    </location>
</feature>
<dbReference type="InterPro" id="IPR001958">
    <property type="entry name" value="Tet-R_TetA/multi-R_MdtG-like"/>
</dbReference>
<dbReference type="InterPro" id="IPR011701">
    <property type="entry name" value="MFS"/>
</dbReference>
<feature type="compositionally biased region" description="Basic and acidic residues" evidence="6">
    <location>
        <begin position="1"/>
        <end position="13"/>
    </location>
</feature>
<feature type="transmembrane region" description="Helical" evidence="7">
    <location>
        <begin position="384"/>
        <end position="403"/>
    </location>
</feature>
<accession>A0ABR3T0J3</accession>
<dbReference type="Gene3D" id="1.20.1250.20">
    <property type="entry name" value="MFS general substrate transporter like domains"/>
    <property type="match status" value="1"/>
</dbReference>
<feature type="transmembrane region" description="Helical" evidence="7">
    <location>
        <begin position="102"/>
        <end position="122"/>
    </location>
</feature>
<feature type="compositionally biased region" description="Basic and acidic residues" evidence="6">
    <location>
        <begin position="44"/>
        <end position="56"/>
    </location>
</feature>
<feature type="region of interest" description="Disordered" evidence="6">
    <location>
        <begin position="292"/>
        <end position="329"/>
    </location>
</feature>
<keyword evidence="5 7" id="KW-0472">Membrane</keyword>
<feature type="transmembrane region" description="Helical" evidence="7">
    <location>
        <begin position="194"/>
        <end position="215"/>
    </location>
</feature>
<dbReference type="PANTHER" id="PTHR23504:SF39">
    <property type="entry name" value="TRANSPORTER, PUTATIVE (AFU_ORTHOLOGUE AFUA_6G03860)-RELATED"/>
    <property type="match status" value="1"/>
</dbReference>
<dbReference type="CDD" id="cd17330">
    <property type="entry name" value="MFS_SLC46_TetA_like"/>
    <property type="match status" value="1"/>
</dbReference>
<feature type="compositionally biased region" description="Basic and acidic residues" evidence="6">
    <location>
        <begin position="603"/>
        <end position="613"/>
    </location>
</feature>
<feature type="transmembrane region" description="Helical" evidence="7">
    <location>
        <begin position="134"/>
        <end position="156"/>
    </location>
</feature>
<organism evidence="9 10">
    <name type="scientific">Neofusicoccum ribis</name>
    <dbReference type="NCBI Taxonomy" id="45134"/>
    <lineage>
        <taxon>Eukaryota</taxon>
        <taxon>Fungi</taxon>
        <taxon>Dikarya</taxon>
        <taxon>Ascomycota</taxon>
        <taxon>Pezizomycotina</taxon>
        <taxon>Dothideomycetes</taxon>
        <taxon>Dothideomycetes incertae sedis</taxon>
        <taxon>Botryosphaeriales</taxon>
        <taxon>Botryosphaeriaceae</taxon>
        <taxon>Neofusicoccum</taxon>
    </lineage>
</organism>
<dbReference type="Pfam" id="PF07690">
    <property type="entry name" value="MFS_1"/>
    <property type="match status" value="1"/>
</dbReference>
<evidence type="ECO:0000256" key="1">
    <source>
        <dbReference type="ARBA" id="ARBA00004141"/>
    </source>
</evidence>
<keyword evidence="2" id="KW-0813">Transport</keyword>
<feature type="domain" description="Major facilitator superfamily (MFS) profile" evidence="8">
    <location>
        <begin position="63"/>
        <end position="575"/>
    </location>
</feature>
<evidence type="ECO:0000256" key="7">
    <source>
        <dbReference type="SAM" id="Phobius"/>
    </source>
</evidence>
<gene>
    <name evidence="9" type="ORF">SLS56_003159</name>
</gene>
<evidence type="ECO:0000313" key="10">
    <source>
        <dbReference type="Proteomes" id="UP001521116"/>
    </source>
</evidence>
<evidence type="ECO:0000259" key="8">
    <source>
        <dbReference type="PROSITE" id="PS50850"/>
    </source>
</evidence>
<comment type="subcellular location">
    <subcellularLocation>
        <location evidence="1">Membrane</location>
        <topology evidence="1">Multi-pass membrane protein</topology>
    </subcellularLocation>
</comment>
<feature type="region of interest" description="Disordered" evidence="6">
    <location>
        <begin position="1"/>
        <end position="56"/>
    </location>
</feature>
<feature type="region of interest" description="Disordered" evidence="6">
    <location>
        <begin position="576"/>
        <end position="613"/>
    </location>
</feature>
<evidence type="ECO:0000313" key="9">
    <source>
        <dbReference type="EMBL" id="KAL1633088.1"/>
    </source>
</evidence>
<dbReference type="InterPro" id="IPR020846">
    <property type="entry name" value="MFS_dom"/>
</dbReference>
<evidence type="ECO:0000256" key="5">
    <source>
        <dbReference type="ARBA" id="ARBA00023136"/>
    </source>
</evidence>
<feature type="transmembrane region" description="Helical" evidence="7">
    <location>
        <begin position="453"/>
        <end position="478"/>
    </location>
</feature>
<feature type="transmembrane region" description="Helical" evidence="7">
    <location>
        <begin position="345"/>
        <end position="364"/>
    </location>
</feature>
<dbReference type="EMBL" id="JAJVDC020000024">
    <property type="protein sequence ID" value="KAL1633088.1"/>
    <property type="molecule type" value="Genomic_DNA"/>
</dbReference>
<keyword evidence="3 7" id="KW-0812">Transmembrane</keyword>
<dbReference type="InterPro" id="IPR036259">
    <property type="entry name" value="MFS_trans_sf"/>
</dbReference>
<name>A0ABR3T0J3_9PEZI</name>
<proteinExistence type="predicted"/>
<evidence type="ECO:0000256" key="3">
    <source>
        <dbReference type="ARBA" id="ARBA00022692"/>
    </source>
</evidence>
<evidence type="ECO:0000256" key="4">
    <source>
        <dbReference type="ARBA" id="ARBA00022989"/>
    </source>
</evidence>
<dbReference type="Proteomes" id="UP001521116">
    <property type="component" value="Unassembled WGS sequence"/>
</dbReference>
<comment type="caution">
    <text evidence="9">The sequence shown here is derived from an EMBL/GenBank/DDBJ whole genome shotgun (WGS) entry which is preliminary data.</text>
</comment>
<protein>
    <recommendedName>
        <fullName evidence="8">Major facilitator superfamily (MFS) profile domain-containing protein</fullName>
    </recommendedName>
</protein>
<dbReference type="PRINTS" id="PR01035">
    <property type="entry name" value="TCRTETA"/>
</dbReference>
<dbReference type="SUPFAM" id="SSF103473">
    <property type="entry name" value="MFS general substrate transporter"/>
    <property type="match status" value="1"/>
</dbReference>
<dbReference type="PROSITE" id="PS50850">
    <property type="entry name" value="MFS"/>
    <property type="match status" value="1"/>
</dbReference>
<feature type="transmembrane region" description="Helical" evidence="7">
    <location>
        <begin position="227"/>
        <end position="251"/>
    </location>
</feature>
<feature type="compositionally biased region" description="Acidic residues" evidence="6">
    <location>
        <begin position="578"/>
        <end position="600"/>
    </location>
</feature>
<evidence type="ECO:0000256" key="6">
    <source>
        <dbReference type="SAM" id="MobiDB-lite"/>
    </source>
</evidence>
<evidence type="ECO:0000256" key="2">
    <source>
        <dbReference type="ARBA" id="ARBA00022448"/>
    </source>
</evidence>
<feature type="transmembrane region" description="Helical" evidence="7">
    <location>
        <begin position="415"/>
        <end position="433"/>
    </location>
</feature>
<keyword evidence="10" id="KW-1185">Reference proteome</keyword>